<dbReference type="Proteomes" id="UP000027135">
    <property type="component" value="Unassembled WGS sequence"/>
</dbReference>
<feature type="chain" id="PRO_5001648083" description="EB domain-containing protein" evidence="1">
    <location>
        <begin position="30"/>
        <end position="207"/>
    </location>
</feature>
<dbReference type="FunCoup" id="A0A067QI47">
    <property type="interactions" value="6"/>
</dbReference>
<reference evidence="2 3" key="1">
    <citation type="journal article" date="2014" name="Nat. Commun.">
        <title>Molecular traces of alternative social organization in a termite genome.</title>
        <authorList>
            <person name="Terrapon N."/>
            <person name="Li C."/>
            <person name="Robertson H.M."/>
            <person name="Ji L."/>
            <person name="Meng X."/>
            <person name="Booth W."/>
            <person name="Chen Z."/>
            <person name="Childers C.P."/>
            <person name="Glastad K.M."/>
            <person name="Gokhale K."/>
            <person name="Gowin J."/>
            <person name="Gronenberg W."/>
            <person name="Hermansen R.A."/>
            <person name="Hu H."/>
            <person name="Hunt B.G."/>
            <person name="Huylmans A.K."/>
            <person name="Khalil S.M."/>
            <person name="Mitchell R.D."/>
            <person name="Munoz-Torres M.C."/>
            <person name="Mustard J.A."/>
            <person name="Pan H."/>
            <person name="Reese J.T."/>
            <person name="Scharf M.E."/>
            <person name="Sun F."/>
            <person name="Vogel H."/>
            <person name="Xiao J."/>
            <person name="Yang W."/>
            <person name="Yang Z."/>
            <person name="Yang Z."/>
            <person name="Zhou J."/>
            <person name="Zhu J."/>
            <person name="Brent C.S."/>
            <person name="Elsik C.G."/>
            <person name="Goodisman M.A."/>
            <person name="Liberles D.A."/>
            <person name="Roe R.M."/>
            <person name="Vargo E.L."/>
            <person name="Vilcinskas A."/>
            <person name="Wang J."/>
            <person name="Bornberg-Bauer E."/>
            <person name="Korb J."/>
            <person name="Zhang G."/>
            <person name="Liebig J."/>
        </authorList>
    </citation>
    <scope>NUCLEOTIDE SEQUENCE [LARGE SCALE GENOMIC DNA]</scope>
    <source>
        <tissue evidence="2">Whole organism</tissue>
    </source>
</reference>
<accession>A0A067QI47</accession>
<evidence type="ECO:0000256" key="1">
    <source>
        <dbReference type="SAM" id="SignalP"/>
    </source>
</evidence>
<keyword evidence="1" id="KW-0732">Signal</keyword>
<sequence>MKSRTTIGLLQAITTTLIFLFLMYQQAESIGFSEQQKTARLTTFGNQNAGSRNQSTPHHVQISGKECRSNIDCAGIANTTCMKHPDDTKLRCLCGEKKSPLNGACHHSKQGLHLKCNEDEDCISGATCKTPTNSSASSNIARTCECKEDFAEDDYECSSKYCHEFSRENMLYVDMYIFQHMEVQHNAGPFKTAFLKPLFKIQLPLQI</sequence>
<name>A0A067QI47_ZOONE</name>
<dbReference type="eggNOG" id="ENOG502SBEP">
    <property type="taxonomic scope" value="Eukaryota"/>
</dbReference>
<gene>
    <name evidence="2" type="ORF">L798_03560</name>
</gene>
<dbReference type="STRING" id="136037.A0A067QI47"/>
<organism evidence="2 3">
    <name type="scientific">Zootermopsis nevadensis</name>
    <name type="common">Dampwood termite</name>
    <dbReference type="NCBI Taxonomy" id="136037"/>
    <lineage>
        <taxon>Eukaryota</taxon>
        <taxon>Metazoa</taxon>
        <taxon>Ecdysozoa</taxon>
        <taxon>Arthropoda</taxon>
        <taxon>Hexapoda</taxon>
        <taxon>Insecta</taxon>
        <taxon>Pterygota</taxon>
        <taxon>Neoptera</taxon>
        <taxon>Polyneoptera</taxon>
        <taxon>Dictyoptera</taxon>
        <taxon>Blattodea</taxon>
        <taxon>Blattoidea</taxon>
        <taxon>Termitoidae</taxon>
        <taxon>Termopsidae</taxon>
        <taxon>Zootermopsis</taxon>
    </lineage>
</organism>
<proteinExistence type="predicted"/>
<dbReference type="AlphaFoldDB" id="A0A067QI47"/>
<evidence type="ECO:0000313" key="3">
    <source>
        <dbReference type="Proteomes" id="UP000027135"/>
    </source>
</evidence>
<dbReference type="InParanoid" id="A0A067QI47"/>
<evidence type="ECO:0008006" key="4">
    <source>
        <dbReference type="Google" id="ProtNLM"/>
    </source>
</evidence>
<keyword evidence="3" id="KW-1185">Reference proteome</keyword>
<dbReference type="EMBL" id="KK853575">
    <property type="protein sequence ID" value="KDR06586.1"/>
    <property type="molecule type" value="Genomic_DNA"/>
</dbReference>
<evidence type="ECO:0000313" key="2">
    <source>
        <dbReference type="EMBL" id="KDR06586.1"/>
    </source>
</evidence>
<dbReference type="OMA" id="CAGIANT"/>
<feature type="signal peptide" evidence="1">
    <location>
        <begin position="1"/>
        <end position="29"/>
    </location>
</feature>
<protein>
    <recommendedName>
        <fullName evidence="4">EB domain-containing protein</fullName>
    </recommendedName>
</protein>